<dbReference type="HAMAP" id="MF_01963">
    <property type="entry name" value="MTAP"/>
    <property type="match status" value="1"/>
</dbReference>
<evidence type="ECO:0000256" key="4">
    <source>
        <dbReference type="HAMAP-Rule" id="MF_03155"/>
    </source>
</evidence>
<comment type="catalytic activity">
    <reaction evidence="4">
        <text>S-methyl-5'-thioadenosine + phosphate = 5-(methylsulfanyl)-alpha-D-ribose 1-phosphate + adenine</text>
        <dbReference type="Rhea" id="RHEA:11852"/>
        <dbReference type="ChEBI" id="CHEBI:16708"/>
        <dbReference type="ChEBI" id="CHEBI:17509"/>
        <dbReference type="ChEBI" id="CHEBI:43474"/>
        <dbReference type="ChEBI" id="CHEBI:58533"/>
        <dbReference type="EC" id="2.4.2.28"/>
    </reaction>
</comment>
<feature type="binding site" evidence="4">
    <location>
        <position position="206"/>
    </location>
    <ligand>
        <name>phosphate</name>
        <dbReference type="ChEBI" id="CHEBI:43474"/>
    </ligand>
</feature>
<accession>A0A914QDZ1</accession>
<dbReference type="NCBIfam" id="TIGR01694">
    <property type="entry name" value="MTAP"/>
    <property type="match status" value="1"/>
</dbReference>
<dbReference type="Pfam" id="PF01048">
    <property type="entry name" value="PNP_UDP_1"/>
    <property type="match status" value="1"/>
</dbReference>
<proteinExistence type="inferred from homology"/>
<dbReference type="GO" id="GO:0005829">
    <property type="term" value="C:cytosol"/>
    <property type="evidence" value="ECO:0007669"/>
    <property type="project" value="TreeGrafter"/>
</dbReference>
<dbReference type="WBParaSite" id="PDA_v2.g29988.t1">
    <property type="protein sequence ID" value="PDA_v2.g29988.t1"/>
    <property type="gene ID" value="PDA_v2.g29988"/>
</dbReference>
<dbReference type="InterPro" id="IPR000845">
    <property type="entry name" value="Nucleoside_phosphorylase_d"/>
</dbReference>
<feature type="binding site" evidence="4">
    <location>
        <position position="28"/>
    </location>
    <ligand>
        <name>phosphate</name>
        <dbReference type="ChEBI" id="CHEBI:43474"/>
    </ligand>
</feature>
<comment type="caution">
    <text evidence="4">Lacks conserved residue(s) required for the propagation of feature annotation.</text>
</comment>
<dbReference type="GO" id="GO:0017061">
    <property type="term" value="F:S-methyl-5-thioadenosine phosphorylase activity"/>
    <property type="evidence" value="ECO:0007669"/>
    <property type="project" value="UniProtKB-UniRule"/>
</dbReference>
<feature type="binding site" evidence="4">
    <location>
        <begin position="70"/>
        <end position="71"/>
    </location>
    <ligand>
        <name>phosphate</name>
        <dbReference type="ChEBI" id="CHEBI:43474"/>
    </ligand>
</feature>
<name>A0A914QDZ1_9BILA</name>
<comment type="subunit">
    <text evidence="4">Homotrimer.</text>
</comment>
<dbReference type="InterPro" id="IPR010044">
    <property type="entry name" value="MTAP"/>
</dbReference>
<dbReference type="GO" id="GO:0006166">
    <property type="term" value="P:purine ribonucleoside salvage"/>
    <property type="evidence" value="ECO:0007669"/>
    <property type="project" value="UniProtKB-KW"/>
</dbReference>
<keyword evidence="3 4" id="KW-0660">Purine salvage</keyword>
<evidence type="ECO:0000256" key="1">
    <source>
        <dbReference type="ARBA" id="ARBA00022676"/>
    </source>
</evidence>
<comment type="pathway">
    <text evidence="4">Amino-acid biosynthesis; L-methionine biosynthesis via salvage pathway; S-methyl-5-thio-alpha-D-ribose 1-phosphate from S-methyl-5'-thioadenosine (phosphorylase route): step 1/1.</text>
</comment>
<dbReference type="SUPFAM" id="SSF53167">
    <property type="entry name" value="Purine and uridine phosphorylases"/>
    <property type="match status" value="1"/>
</dbReference>
<dbReference type="Gene3D" id="3.40.50.1580">
    <property type="entry name" value="Nucleoside phosphorylase domain"/>
    <property type="match status" value="1"/>
</dbReference>
<feature type="binding site" evidence="4">
    <location>
        <begin position="229"/>
        <end position="231"/>
    </location>
    <ligand>
        <name>substrate</name>
    </ligand>
</feature>
<comment type="similarity">
    <text evidence="4">Belongs to the PNP/MTAP phosphorylase family. MTAP subfamily.</text>
</comment>
<dbReference type="AlphaFoldDB" id="A0A914QDZ1"/>
<feature type="site" description="Important for substrate specificity" evidence="4">
    <location>
        <position position="187"/>
    </location>
</feature>
<evidence type="ECO:0000256" key="3">
    <source>
        <dbReference type="ARBA" id="ARBA00022726"/>
    </source>
</evidence>
<keyword evidence="6" id="KW-1185">Reference proteome</keyword>
<dbReference type="PANTHER" id="PTHR42679">
    <property type="entry name" value="S-METHYL-5'-THIOADENOSINE PHOSPHORYLASE"/>
    <property type="match status" value="1"/>
</dbReference>
<protein>
    <recommendedName>
        <fullName evidence="4">S-methyl-5'-thioadenosine phosphorylase</fullName>
        <ecNumber evidence="4">2.4.2.28</ecNumber>
    </recommendedName>
    <alternativeName>
        <fullName evidence="4">5'-methylthioadenosine phosphorylase</fullName>
        <shortName evidence="4">MTA phosphorylase</shortName>
        <shortName evidence="4">MTAP</shortName>
        <shortName evidence="4">MTAPase</shortName>
    </alternativeName>
</protein>
<keyword evidence="1 4" id="KW-0328">Glycosyltransferase</keyword>
<comment type="subcellular location">
    <subcellularLocation>
        <location evidence="4">Cytoplasm</location>
    </subcellularLocation>
    <subcellularLocation>
        <location evidence="4">Nucleus</location>
    </subcellularLocation>
</comment>
<keyword evidence="4" id="KW-0539">Nucleus</keyword>
<dbReference type="Proteomes" id="UP000887578">
    <property type="component" value="Unplaced"/>
</dbReference>
<evidence type="ECO:0000313" key="7">
    <source>
        <dbReference type="WBParaSite" id="PDA_v2.g29988.t1"/>
    </source>
</evidence>
<evidence type="ECO:0000256" key="2">
    <source>
        <dbReference type="ARBA" id="ARBA00022679"/>
    </source>
</evidence>
<feature type="site" description="Important for substrate specificity" evidence="4">
    <location>
        <position position="243"/>
    </location>
</feature>
<dbReference type="EC" id="2.4.2.28" evidence="4"/>
<comment type="function">
    <text evidence="4">Catalyzes the reversible phosphorylation of S-methyl-5'-thioadenosine (MTA) to adenine and 5-methylthioribose-1-phosphate. Involved in the breakdown of MTA, a major by-product of polyamine biosynthesis. Responsible for the first step in the methionine salvage pathway after MTA has been generated from S-adenosylmethionine. Has broad substrate specificity with 6-aminopurine nucleosides as preferred substrates.</text>
</comment>
<dbReference type="GO" id="GO:0005634">
    <property type="term" value="C:nucleus"/>
    <property type="evidence" value="ECO:0007669"/>
    <property type="project" value="UniProtKB-SubCell"/>
</dbReference>
<sequence length="292" mass="32075">MATIFEGFEKSTAEITEPKIKIGIIGGTGLENSEFMLTQESVSVMTPYGEPSDTFTLGSIDGVEIVALARHGRKHEINPTNVNFRANLWAMKSLGVNMILASNASGSLREELPPGCLVIPTSFIDHTSQRPKTFYDGALGHTTGVCHIPCYPAYSEGLRSILHKCAKDINVPAYDGNIICIEGPRFSSRAESMMYRQWGADVINMTACPEVYLARELGILYAAVALVTDYDCWRVEDTEFVTVEHVKQVMIKNAINTTKLFANAVTEIKKNSKELLEEAALSEKIARAAVMC</sequence>
<evidence type="ECO:0000259" key="5">
    <source>
        <dbReference type="Pfam" id="PF01048"/>
    </source>
</evidence>
<dbReference type="InterPro" id="IPR035994">
    <property type="entry name" value="Nucleoside_phosphorylase_sf"/>
</dbReference>
<feature type="binding site" evidence="4">
    <location>
        <position position="205"/>
    </location>
    <ligand>
        <name>substrate</name>
    </ligand>
</feature>
<feature type="domain" description="Nucleoside phosphorylase" evidence="5">
    <location>
        <begin position="21"/>
        <end position="264"/>
    </location>
</feature>
<keyword evidence="2 4" id="KW-0808">Transferase</keyword>
<evidence type="ECO:0000313" key="6">
    <source>
        <dbReference type="Proteomes" id="UP000887578"/>
    </source>
</evidence>
<dbReference type="InterPro" id="IPR018099">
    <property type="entry name" value="Purine_phosphorylase-2_CS"/>
</dbReference>
<dbReference type="PROSITE" id="PS01240">
    <property type="entry name" value="PNP_MTAP_2"/>
    <property type="match status" value="1"/>
</dbReference>
<dbReference type="GO" id="GO:0019509">
    <property type="term" value="P:L-methionine salvage from methylthioadenosine"/>
    <property type="evidence" value="ECO:0007669"/>
    <property type="project" value="UniProtKB-UniRule"/>
</dbReference>
<dbReference type="CDD" id="cd09010">
    <property type="entry name" value="MTAP_SsMTAPII_like_MTIP"/>
    <property type="match status" value="1"/>
</dbReference>
<reference evidence="7" key="1">
    <citation type="submission" date="2022-11" db="UniProtKB">
        <authorList>
            <consortium name="WormBaseParasite"/>
        </authorList>
    </citation>
    <scope>IDENTIFICATION</scope>
</reference>
<dbReference type="PANTHER" id="PTHR42679:SF2">
    <property type="entry name" value="S-METHYL-5'-THIOADENOSINE PHOSPHORYLASE"/>
    <property type="match status" value="1"/>
</dbReference>
<keyword evidence="4" id="KW-0963">Cytoplasm</keyword>
<organism evidence="6 7">
    <name type="scientific">Panagrolaimus davidi</name>
    <dbReference type="NCBI Taxonomy" id="227884"/>
    <lineage>
        <taxon>Eukaryota</taxon>
        <taxon>Metazoa</taxon>
        <taxon>Ecdysozoa</taxon>
        <taxon>Nematoda</taxon>
        <taxon>Chromadorea</taxon>
        <taxon>Rhabditida</taxon>
        <taxon>Tylenchina</taxon>
        <taxon>Panagrolaimomorpha</taxon>
        <taxon>Panagrolaimoidea</taxon>
        <taxon>Panagrolaimidae</taxon>
        <taxon>Panagrolaimus</taxon>
    </lineage>
</organism>